<proteinExistence type="inferred from homology"/>
<gene>
    <name evidence="4" type="ORF">RHSIM_Rhsim10G0207100</name>
</gene>
<feature type="compositionally biased region" description="Pro residues" evidence="2">
    <location>
        <begin position="1"/>
        <end position="10"/>
    </location>
</feature>
<evidence type="ECO:0000256" key="2">
    <source>
        <dbReference type="SAM" id="MobiDB-lite"/>
    </source>
</evidence>
<keyword evidence="5" id="KW-1185">Reference proteome</keyword>
<comment type="similarity">
    <text evidence="1">Belongs to the formin-like family. Class-II subfamily.</text>
</comment>
<dbReference type="Pfam" id="PF02181">
    <property type="entry name" value="FH2"/>
    <property type="match status" value="1"/>
</dbReference>
<evidence type="ECO:0000313" key="4">
    <source>
        <dbReference type="EMBL" id="KAF7129411.1"/>
    </source>
</evidence>
<dbReference type="Gene3D" id="1.20.58.2220">
    <property type="entry name" value="Formin, FH2 domain"/>
    <property type="match status" value="1"/>
</dbReference>
<dbReference type="EMBL" id="WJXA01000010">
    <property type="protein sequence ID" value="KAF7129411.1"/>
    <property type="molecule type" value="Genomic_DNA"/>
</dbReference>
<dbReference type="InterPro" id="IPR051144">
    <property type="entry name" value="Formin_homology_domain"/>
</dbReference>
<dbReference type="PANTHER" id="PTHR45733">
    <property type="entry name" value="FORMIN-J"/>
    <property type="match status" value="1"/>
</dbReference>
<dbReference type="SUPFAM" id="SSF101447">
    <property type="entry name" value="Formin homology 2 domain (FH2 domain)"/>
    <property type="match status" value="1"/>
</dbReference>
<evidence type="ECO:0000313" key="5">
    <source>
        <dbReference type="Proteomes" id="UP000626092"/>
    </source>
</evidence>
<dbReference type="Proteomes" id="UP000626092">
    <property type="component" value="Unassembled WGS sequence"/>
</dbReference>
<organism evidence="4 5">
    <name type="scientific">Rhododendron simsii</name>
    <name type="common">Sims's rhododendron</name>
    <dbReference type="NCBI Taxonomy" id="118357"/>
    <lineage>
        <taxon>Eukaryota</taxon>
        <taxon>Viridiplantae</taxon>
        <taxon>Streptophyta</taxon>
        <taxon>Embryophyta</taxon>
        <taxon>Tracheophyta</taxon>
        <taxon>Spermatophyta</taxon>
        <taxon>Magnoliopsida</taxon>
        <taxon>eudicotyledons</taxon>
        <taxon>Gunneridae</taxon>
        <taxon>Pentapetalae</taxon>
        <taxon>asterids</taxon>
        <taxon>Ericales</taxon>
        <taxon>Ericaceae</taxon>
        <taxon>Ericoideae</taxon>
        <taxon>Rhodoreae</taxon>
        <taxon>Rhododendron</taxon>
    </lineage>
</organism>
<dbReference type="AlphaFoldDB" id="A0A834GDL9"/>
<dbReference type="PROSITE" id="PS51444">
    <property type="entry name" value="FH2"/>
    <property type="match status" value="1"/>
</dbReference>
<comment type="caution">
    <text evidence="4">The sequence shown here is derived from an EMBL/GenBank/DDBJ whole genome shotgun (WGS) entry which is preliminary data.</text>
</comment>
<dbReference type="InterPro" id="IPR015425">
    <property type="entry name" value="FH2_Formin"/>
</dbReference>
<accession>A0A834GDL9</accession>
<protein>
    <recommendedName>
        <fullName evidence="3">FH2 domain-containing protein</fullName>
    </recommendedName>
</protein>
<sequence>MGTFPLPPSYFHPKSSSPQNYNGNKDMLGKCEQVNELRCSLDTINGAVREVKESAKLRQVMQTILTLGNALNQGTTQGFKLDSLLRLSDTRARSNKMTLMHYLCKILAEKLSELLDFDKDLGHLEAASKVSEDMQAVSKGLEKVEQELTASENDGAISAGFQKVRVVLGTRGFLLSSLRSMCPLEGSMSTPRSTTSAFGTYTQFELKVLNIISSSPIVEDGSKLPALQDYKEENL</sequence>
<dbReference type="OrthoDB" id="1668162at2759"/>
<dbReference type="PANTHER" id="PTHR45733:SF17">
    <property type="entry name" value="FORMIN-LIKE PROTEIN 14"/>
    <property type="match status" value="1"/>
</dbReference>
<reference evidence="4" key="1">
    <citation type="submission" date="2019-11" db="EMBL/GenBank/DDBJ databases">
        <authorList>
            <person name="Liu Y."/>
            <person name="Hou J."/>
            <person name="Li T.-Q."/>
            <person name="Guan C.-H."/>
            <person name="Wu X."/>
            <person name="Wu H.-Z."/>
            <person name="Ling F."/>
            <person name="Zhang R."/>
            <person name="Shi X.-G."/>
            <person name="Ren J.-P."/>
            <person name="Chen E.-F."/>
            <person name="Sun J.-M."/>
        </authorList>
    </citation>
    <scope>NUCLEOTIDE SEQUENCE</scope>
    <source>
        <strain evidence="4">Adult_tree_wgs_1</strain>
        <tissue evidence="4">Leaves</tissue>
    </source>
</reference>
<feature type="compositionally biased region" description="Polar residues" evidence="2">
    <location>
        <begin position="14"/>
        <end position="23"/>
    </location>
</feature>
<feature type="domain" description="FH2" evidence="3">
    <location>
        <begin position="1"/>
        <end position="234"/>
    </location>
</feature>
<evidence type="ECO:0000259" key="3">
    <source>
        <dbReference type="PROSITE" id="PS51444"/>
    </source>
</evidence>
<evidence type="ECO:0000256" key="1">
    <source>
        <dbReference type="ARBA" id="ARBA00006468"/>
    </source>
</evidence>
<name>A0A834GDL9_RHOSS</name>
<dbReference type="InterPro" id="IPR042201">
    <property type="entry name" value="FH2_Formin_sf"/>
</dbReference>
<feature type="region of interest" description="Disordered" evidence="2">
    <location>
        <begin position="1"/>
        <end position="24"/>
    </location>
</feature>